<feature type="compositionally biased region" description="Polar residues" evidence="1">
    <location>
        <begin position="549"/>
        <end position="567"/>
    </location>
</feature>
<evidence type="ECO:0000313" key="2">
    <source>
        <dbReference type="EMBL" id="QIE13216.1"/>
    </source>
</evidence>
<proteinExistence type="predicted"/>
<feature type="compositionally biased region" description="Basic and acidic residues" evidence="1">
    <location>
        <begin position="594"/>
        <end position="609"/>
    </location>
</feature>
<feature type="compositionally biased region" description="Basic and acidic residues" evidence="1">
    <location>
        <begin position="538"/>
        <end position="548"/>
    </location>
</feature>
<feature type="compositionally biased region" description="Basic and acidic residues" evidence="1">
    <location>
        <begin position="617"/>
        <end position="631"/>
    </location>
</feature>
<reference evidence="2" key="2">
    <citation type="submission" date="2019-02" db="EMBL/GenBank/DDBJ databases">
        <authorList>
            <person name="Manzilamu Z."/>
            <person name="Suo F."/>
        </authorList>
    </citation>
    <scope>NUCLEOTIDE SEQUENCE</scope>
    <source>
        <strain evidence="2">SFY20170806</strain>
    </source>
</reference>
<dbReference type="GeneID" id="54106568"/>
<evidence type="ECO:0000256" key="1">
    <source>
        <dbReference type="SAM" id="MobiDB-lite"/>
    </source>
</evidence>
<keyword evidence="2" id="KW-0496">Mitochondrion</keyword>
<dbReference type="EMBL" id="MK574676">
    <property type="protein sequence ID" value="QIE13216.1"/>
    <property type="molecule type" value="Genomic_DNA"/>
</dbReference>
<organism evidence="2">
    <name type="scientific">Xylaria hypoxylon</name>
    <dbReference type="NCBI Taxonomy" id="37992"/>
    <lineage>
        <taxon>Eukaryota</taxon>
        <taxon>Fungi</taxon>
        <taxon>Dikarya</taxon>
        <taxon>Ascomycota</taxon>
        <taxon>Pezizomycotina</taxon>
        <taxon>Sordariomycetes</taxon>
        <taxon>Xylariomycetidae</taxon>
        <taxon>Xylariales</taxon>
        <taxon>Xylariaceae</taxon>
        <taxon>Xylaria</taxon>
    </lineage>
</organism>
<gene>
    <name evidence="2" type="primary">ORF1059</name>
</gene>
<reference evidence="2" key="1">
    <citation type="journal article" date="2019" name="Mitochondrial DNA Part B Resour">
        <title>The complete mitochondrial genome of wood-rotting fungus Xylaria hypoxylon.</title>
        <authorList>
            <person name="Zhou H."/>
            <person name="Abuduaini A."/>
            <person name="Xie H."/>
            <person name="Kang R."/>
            <person name="Suo F."/>
            <person name="Huang L."/>
        </authorList>
    </citation>
    <scope>NUCLEOTIDE SEQUENCE</scope>
    <source>
        <strain evidence="2">SFY20170806</strain>
    </source>
</reference>
<feature type="region of interest" description="Disordered" evidence="1">
    <location>
        <begin position="526"/>
        <end position="655"/>
    </location>
</feature>
<name>A0A6G6D9K0_9PEZI</name>
<dbReference type="AlphaFoldDB" id="A0A6G6D9K0"/>
<sequence>MPLIYNSHDSNAIRGWPCKRPLILYKMMNQMLNKKFCCEMFRCNFFFKCYFSQSIQLDSKNIRFYSTSLPFRSPDKLFINSTPDNIVFMHYDDNIQRSVLILPSLKPFIALAGFQVLVSKESLLKEKELKMKLELEMKDLQIALSKIMCYLKSGCYKFEFYLYFDDLMVNSLIIEAYTYDFFNKNELNKLICSYGYFTFSTIIGCLDNSKDVTSRRYFFTKVCTALTLELDDMFADDEKFKSIIKLNKGTLLVISKSTKEEVARRSCGARHLGALDKKSNYNKPSMGGIKLGENKRFYSTSLPTKFSSRHKVKLGVRSLSYTQVKLAQCGCGCGKDFLTSKEKQNLKKYAEEYASENSLPALSKAQTEKLKNENYADLAAAYKDDYIGLIERKKGMVEAFKKLNNKFDVYFTKKENFIKDKIKEAREIRSKQELCEEKLDVFIKKNYNADNDKVSYRLLLKCDEATPLLNRLSRDIYIKYKHSESTHAKAERLIKGNKDLIEKNGGSPNHIDKDLFKNGLSVNHPDFKDNSDIPSSAEKVKATNDTKNTENSSIQREVTSISNGGTNKETKRSFEEISQLSNDKGKRIKISDLLNKKDSSNDPSNDKGKQIKISDLLNKKDSSNDPSNDKGKRIKISDLLNKKDSSNDPSKVKFNTQIPDCDPHAPYKKEFVIAYKDFEFPCSIKVPSIKVPSIKVPCINMDDLVRCIEPLIGCLKDIHIDYYGLYPCVIFIIKVIIHLIKYEPMWNCFFNHYVVGPIKRFIGNKISSNKKSNKYKNKSNSGKRFFSTSSRSQSVVHYYSDDKPFNLQYKYTPDKVMEKPTIKIKGRGSSSSTNNKTSPARVARWVRPRAAQRPWARLNKQFTTSGPGPRQINEITYPLPSVLSNYKYRFRRSQAPRAPPGTPRNIEEGSHLYGPGALRLDYCILAAAEINKNNLNFENVNLRKYLINRLNKSSFLSYNSLLIQPFMVELLSKSPAPGTRFNIKDLNLEWKNIQERSVKNTRPKKVKIVELSTDKNIDEFVSQTECGKFLNVSETTIRKRLKNKTTFKLKDLRVYLQEG</sequence>
<protein>
    <submittedName>
        <fullName evidence="2">Uncharacterized protein</fullName>
    </submittedName>
</protein>
<geneLocation type="mitochondrion" evidence="2"/>
<dbReference type="RefSeq" id="YP_009744361.1">
    <property type="nucleotide sequence ID" value="NC_046734.1"/>
</dbReference>
<accession>A0A6G6D9K0</accession>